<dbReference type="EMBL" id="PP750866">
    <property type="protein sequence ID" value="XBM94980.1"/>
    <property type="molecule type" value="Genomic_DNA"/>
</dbReference>
<feature type="compositionally biased region" description="Polar residues" evidence="1">
    <location>
        <begin position="85"/>
        <end position="94"/>
    </location>
</feature>
<feature type="region of interest" description="Disordered" evidence="1">
    <location>
        <begin position="22"/>
        <end position="45"/>
    </location>
</feature>
<gene>
    <name evidence="2" type="ORF">Geonosis_00015</name>
</gene>
<protein>
    <recommendedName>
        <fullName evidence="3">Tail assembly chaperone</fullName>
    </recommendedName>
</protein>
<feature type="compositionally biased region" description="Polar residues" evidence="1">
    <location>
        <begin position="22"/>
        <end position="36"/>
    </location>
</feature>
<evidence type="ECO:0000256" key="1">
    <source>
        <dbReference type="SAM" id="MobiDB-lite"/>
    </source>
</evidence>
<name>A0AAU7GX35_9CAUD</name>
<feature type="region of interest" description="Disordered" evidence="1">
    <location>
        <begin position="57"/>
        <end position="117"/>
    </location>
</feature>
<evidence type="ECO:0008006" key="3">
    <source>
        <dbReference type="Google" id="ProtNLM"/>
    </source>
</evidence>
<accession>A0AAU7GX35</accession>
<organism evidence="2">
    <name type="scientific">Streptomyces phage Geonosis</name>
    <dbReference type="NCBI Taxonomy" id="3158856"/>
    <lineage>
        <taxon>Viruses</taxon>
        <taxon>Duplodnaviria</taxon>
        <taxon>Heunggongvirae</taxon>
        <taxon>Uroviricota</taxon>
        <taxon>Caudoviricetes</taxon>
    </lineage>
</organism>
<feature type="compositionally biased region" description="Basic residues" evidence="1">
    <location>
        <begin position="99"/>
        <end position="113"/>
    </location>
</feature>
<sequence>MGHFVHIEPADAQRRAFARWALSQTPKLQTSSSTGTDVPLDLYPDVPPELLEGAYVDGFRYGGPEAPQPAAVAAPEDLTGPKVPNPQSGSQAATSGPAKKPRKRAPRRPRKVAGSKLTAEAMAAETVANVAAASPDSGGQDSAGE</sequence>
<reference evidence="2" key="1">
    <citation type="submission" date="2024-05" db="EMBL/GenBank/DDBJ databases">
        <title>Isolation and characterization of the new Streptomyces phages Kamino, Geonosis, Abafar and Scarif infecting a broad range of host species.</title>
        <authorList>
            <person name="Rackow B."/>
            <person name="Rolland C."/>
            <person name="Mohnen I."/>
            <person name="Wittmann J."/>
            <person name="Muesken M."/>
            <person name="Overmann J."/>
            <person name="Frunzke J."/>
        </authorList>
    </citation>
    <scope>NUCLEOTIDE SEQUENCE</scope>
</reference>
<proteinExistence type="predicted"/>
<evidence type="ECO:0000313" key="2">
    <source>
        <dbReference type="EMBL" id="XBM94980.1"/>
    </source>
</evidence>
<feature type="compositionally biased region" description="Low complexity" evidence="1">
    <location>
        <begin position="64"/>
        <end position="76"/>
    </location>
</feature>